<proteinExistence type="inferred from homology"/>
<evidence type="ECO:0000256" key="16">
    <source>
        <dbReference type="ARBA" id="ARBA00024615"/>
    </source>
</evidence>
<keyword evidence="12 19" id="KW-0445">Lipid transport</keyword>
<keyword evidence="13 19" id="KW-0472">Membrane</keyword>
<evidence type="ECO:0000256" key="9">
    <source>
        <dbReference type="ARBA" id="ARBA00022989"/>
    </source>
</evidence>
<evidence type="ECO:0000256" key="19">
    <source>
        <dbReference type="RuleBase" id="RU364027"/>
    </source>
</evidence>
<evidence type="ECO:0000256" key="5">
    <source>
        <dbReference type="ARBA" id="ARBA00006185"/>
    </source>
</evidence>
<feature type="transmembrane region" description="Helical" evidence="19">
    <location>
        <begin position="214"/>
        <end position="231"/>
    </location>
</feature>
<evidence type="ECO:0000256" key="2">
    <source>
        <dbReference type="ARBA" id="ARBA00004477"/>
    </source>
</evidence>
<comment type="catalytic activity">
    <reaction evidence="16">
        <text>a 1,2-diacyl-sn-glycero-3-phosphoethanolamine(in) = a 1,2-diacyl-sn-glycero-3-phosphoethanolamine(out)</text>
        <dbReference type="Rhea" id="RHEA:38895"/>
        <dbReference type="ChEBI" id="CHEBI:64612"/>
    </reaction>
</comment>
<comment type="caution">
    <text evidence="21">The sequence shown here is derived from an EMBL/GenBank/DDBJ whole genome shotgun (WGS) entry which is preliminary data.</text>
</comment>
<comment type="caution">
    <text evidence="19">Lacks conserved residue(s) required for the propagation of feature annotation.</text>
</comment>
<evidence type="ECO:0000256" key="6">
    <source>
        <dbReference type="ARBA" id="ARBA00018074"/>
    </source>
</evidence>
<evidence type="ECO:0000256" key="4">
    <source>
        <dbReference type="ARBA" id="ARBA00004653"/>
    </source>
</evidence>
<feature type="transmembrane region" description="Helical" evidence="19">
    <location>
        <begin position="6"/>
        <end position="25"/>
    </location>
</feature>
<keyword evidence="7 19" id="KW-0813">Transport</keyword>
<comment type="catalytic activity">
    <reaction evidence="15">
        <text>a 1,2-diacyl-sn-glycero-3-phospho-L-serine(in) = a 1,2-diacyl-sn-glycero-3-phospho-L-serine(out)</text>
        <dbReference type="Rhea" id="RHEA:38663"/>
        <dbReference type="ChEBI" id="CHEBI:57262"/>
    </reaction>
</comment>
<evidence type="ECO:0000256" key="15">
    <source>
        <dbReference type="ARBA" id="ARBA00024479"/>
    </source>
</evidence>
<comment type="similarity">
    <text evidence="5 19">Belongs to the ATG9 family.</text>
</comment>
<evidence type="ECO:0000256" key="20">
    <source>
        <dbReference type="SAM" id="MobiDB-lite"/>
    </source>
</evidence>
<sequence>MSGLWNFTIWLYTFFFIWKCVQYFVEIRRLTYIRDFYIYLLEIPEQDMQTISWQDVVGRIMALREENPKTATNISPRLRQFMGSQSKERLDALDIANRLMRKENYLIAMINKDILDLSLPVPFLRGRQLFSKTMEWYLQYCILDMAFNELGQEYQKDPKQAAARKYTSLAEWKFRQFNELPHIFYERLHMSYPFATRYIDQFPKRITEEVAKSIAFMSGAITAILAVGSILDSELFLSFEITKDRPVMFYLGIFAAIWATTRGMVSEETLVFNPEYALRNVIEYTRYVPDHWRNKLHSAEVKQEFSELYKMKVVIFLEEMMGIITTPMLLLFSLPKCSDQIVDFFREFTIHVDGLGYVCSFAVFDFQKGPGNTGPQGPRPDVREDYYSTKHGKMAASYYGFLDNYAANPKTGIPGHLPPGPKPSFHPPPSFPGLGSPTLAADMQGSHIGRQETGRNRSRAPGGRGARIGAMPQPSPMASMLLDQHHQPPGGNTVARSLYASRYPRGYRGESQIIEEAEVGASRRDGEDDELYEPGGALGESIWETSPARGVTRENSAANTEDPEAGVLGLIYQLQQTQRPRRGGGMV</sequence>
<dbReference type="Pfam" id="PF04109">
    <property type="entry name" value="ATG9"/>
    <property type="match status" value="2"/>
</dbReference>
<evidence type="ECO:0000256" key="7">
    <source>
        <dbReference type="ARBA" id="ARBA00022448"/>
    </source>
</evidence>
<dbReference type="PANTHER" id="PTHR13038">
    <property type="entry name" value="APG9 AUTOPHAGY 9"/>
    <property type="match status" value="1"/>
</dbReference>
<comment type="function">
    <text evidence="19">Phospholipid scramblase involved in autophagy. Cycles between the preautophagosomal structure/phagophore assembly site (PAS) and the cytoplasmic vesicle pool and supplies membrane for the growing autophagosome. Lipid scramblase activity plays a key role in preautophagosomal structure/phagophore assembly by distributing the phospholipids that arrive through ATG2 from the cytoplasmic to the luminal leaflet of the bilayer, thereby driving autophagosomal membrane expansion.</text>
</comment>
<evidence type="ECO:0000256" key="14">
    <source>
        <dbReference type="ARBA" id="ARBA00023329"/>
    </source>
</evidence>
<evidence type="ECO:0000256" key="3">
    <source>
        <dbReference type="ARBA" id="ARBA00004511"/>
    </source>
</evidence>
<reference evidence="21" key="1">
    <citation type="submission" date="2022-09" db="EMBL/GenBank/DDBJ databases">
        <title>Fusarium specimens isolated from Avocado Roots.</title>
        <authorList>
            <person name="Stajich J."/>
            <person name="Roper C."/>
            <person name="Heimlech-Rivalta G."/>
        </authorList>
    </citation>
    <scope>NUCLEOTIDE SEQUENCE</scope>
    <source>
        <strain evidence="21">CF00095</strain>
    </source>
</reference>
<evidence type="ECO:0000256" key="18">
    <source>
        <dbReference type="ARBA" id="ARBA00024631"/>
    </source>
</evidence>
<feature type="region of interest" description="Disordered" evidence="20">
    <location>
        <begin position="447"/>
        <end position="472"/>
    </location>
</feature>
<comment type="catalytic activity">
    <reaction evidence="18">
        <text>a 1,2-diacyl-sn-glycero-3-phosphocholine(in) = a 1,2-diacyl-sn-glycero-3-phosphocholine(out)</text>
        <dbReference type="Rhea" id="RHEA:38571"/>
        <dbReference type="ChEBI" id="CHEBI:57643"/>
    </reaction>
</comment>
<name>A0ABQ8RDQ6_FUSEQ</name>
<keyword evidence="11" id="KW-0333">Golgi apparatus</keyword>
<gene>
    <name evidence="21" type="primary">ATG9_1</name>
    <name evidence="21" type="ORF">NW768_006104</name>
</gene>
<keyword evidence="22" id="KW-1185">Reference proteome</keyword>
<dbReference type="PANTHER" id="PTHR13038:SF10">
    <property type="entry name" value="AUTOPHAGY-RELATED PROTEIN 9"/>
    <property type="match status" value="1"/>
</dbReference>
<keyword evidence="9 19" id="KW-1133">Transmembrane helix</keyword>
<evidence type="ECO:0000313" key="22">
    <source>
        <dbReference type="Proteomes" id="UP001152024"/>
    </source>
</evidence>
<evidence type="ECO:0000256" key="8">
    <source>
        <dbReference type="ARBA" id="ARBA00022692"/>
    </source>
</evidence>
<feature type="region of interest" description="Disordered" evidence="20">
    <location>
        <begin position="534"/>
        <end position="564"/>
    </location>
</feature>
<evidence type="ECO:0000256" key="13">
    <source>
        <dbReference type="ARBA" id="ARBA00023136"/>
    </source>
</evidence>
<comment type="subcellular location">
    <subcellularLocation>
        <location evidence="1">Cytoplasmic vesicle membrane</location>
        <topology evidence="1">Multi-pass membrane protein</topology>
    </subcellularLocation>
    <subcellularLocation>
        <location evidence="2">Endoplasmic reticulum membrane</location>
        <topology evidence="2">Multi-pass membrane protein</topology>
    </subcellularLocation>
    <subcellularLocation>
        <location evidence="4">Golgi apparatus membrane</location>
        <topology evidence="4">Multi-pass membrane protein</topology>
    </subcellularLocation>
    <subcellularLocation>
        <location evidence="3 19">Preautophagosomal structure membrane</location>
        <topology evidence="3 19">Multi-pass membrane protein</topology>
    </subcellularLocation>
</comment>
<dbReference type="EMBL" id="JAOQBH010000008">
    <property type="protein sequence ID" value="KAJ4131904.1"/>
    <property type="molecule type" value="Genomic_DNA"/>
</dbReference>
<comment type="catalytic activity">
    <reaction evidence="17">
        <text>a 1,2-diacyl-sn-glycero-3-phospho-(1D-myo-inositol-3-phosphate)(in) = a 1,2-diacyl-sn-glycero-3-phospho-(1D-myo-inositol-3-phosphate)(out)</text>
        <dbReference type="Rhea" id="RHEA:67920"/>
        <dbReference type="ChEBI" id="CHEBI:58088"/>
    </reaction>
</comment>
<keyword evidence="8 19" id="KW-0812">Transmembrane</keyword>
<protein>
    <recommendedName>
        <fullName evidence="6 19">Autophagy-related protein 9</fullName>
    </recommendedName>
</protein>
<evidence type="ECO:0000256" key="11">
    <source>
        <dbReference type="ARBA" id="ARBA00023034"/>
    </source>
</evidence>
<evidence type="ECO:0000256" key="12">
    <source>
        <dbReference type="ARBA" id="ARBA00023055"/>
    </source>
</evidence>
<dbReference type="Proteomes" id="UP001152024">
    <property type="component" value="Unassembled WGS sequence"/>
</dbReference>
<evidence type="ECO:0000256" key="10">
    <source>
        <dbReference type="ARBA" id="ARBA00023006"/>
    </source>
</evidence>
<feature type="transmembrane region" description="Helical" evidence="19">
    <location>
        <begin position="313"/>
        <end position="334"/>
    </location>
</feature>
<dbReference type="InterPro" id="IPR007241">
    <property type="entry name" value="Autophagy-rel_prot_9"/>
</dbReference>
<keyword evidence="10 19" id="KW-0072">Autophagy</keyword>
<accession>A0ABQ8RDQ6</accession>
<keyword evidence="14" id="KW-0968">Cytoplasmic vesicle</keyword>
<evidence type="ECO:0000313" key="21">
    <source>
        <dbReference type="EMBL" id="KAJ4131904.1"/>
    </source>
</evidence>
<feature type="transmembrane region" description="Helical" evidence="19">
    <location>
        <begin position="247"/>
        <end position="265"/>
    </location>
</feature>
<evidence type="ECO:0000256" key="17">
    <source>
        <dbReference type="ARBA" id="ARBA00024621"/>
    </source>
</evidence>
<organism evidence="21 22">
    <name type="scientific">Fusarium equiseti</name>
    <name type="common">Fusarium scirpi</name>
    <dbReference type="NCBI Taxonomy" id="61235"/>
    <lineage>
        <taxon>Eukaryota</taxon>
        <taxon>Fungi</taxon>
        <taxon>Dikarya</taxon>
        <taxon>Ascomycota</taxon>
        <taxon>Pezizomycotina</taxon>
        <taxon>Sordariomycetes</taxon>
        <taxon>Hypocreomycetidae</taxon>
        <taxon>Hypocreales</taxon>
        <taxon>Nectriaceae</taxon>
        <taxon>Fusarium</taxon>
        <taxon>Fusarium incarnatum-equiseti species complex</taxon>
    </lineage>
</organism>
<evidence type="ECO:0000256" key="1">
    <source>
        <dbReference type="ARBA" id="ARBA00004439"/>
    </source>
</evidence>